<dbReference type="PANTHER" id="PTHR11960:SF8">
    <property type="entry name" value="EUKARYOTIC TRANSLATION INITIATION FACTOR 4E1-RELATED"/>
    <property type="match status" value="1"/>
</dbReference>
<dbReference type="GO" id="GO:0003743">
    <property type="term" value="F:translation initiation factor activity"/>
    <property type="evidence" value="ECO:0007669"/>
    <property type="project" value="UniProtKB-KW"/>
</dbReference>
<dbReference type="GO" id="GO:0000340">
    <property type="term" value="F:RNA 7-methylguanosine cap binding"/>
    <property type="evidence" value="ECO:0007669"/>
    <property type="project" value="TreeGrafter"/>
</dbReference>
<dbReference type="Pfam" id="PF01652">
    <property type="entry name" value="IF4E"/>
    <property type="match status" value="1"/>
</dbReference>
<evidence type="ECO:0000256" key="3">
    <source>
        <dbReference type="ARBA" id="ARBA00022917"/>
    </source>
</evidence>
<evidence type="ECO:0000313" key="4">
    <source>
        <dbReference type="EMBL" id="QHT73962.1"/>
    </source>
</evidence>
<dbReference type="Gene3D" id="3.30.760.10">
    <property type="entry name" value="RNA Cap, Translation Initiation Factor Eif4e"/>
    <property type="match status" value="1"/>
</dbReference>
<keyword evidence="1" id="KW-0396">Initiation factor</keyword>
<evidence type="ECO:0000256" key="2">
    <source>
        <dbReference type="ARBA" id="ARBA00022884"/>
    </source>
</evidence>
<protein>
    <submittedName>
        <fullName evidence="4">Uncharacterized protein</fullName>
    </submittedName>
</protein>
<dbReference type="InterPro" id="IPR023398">
    <property type="entry name" value="TIF_eIF4e-like"/>
</dbReference>
<evidence type="ECO:0000256" key="1">
    <source>
        <dbReference type="ARBA" id="ARBA00022540"/>
    </source>
</evidence>
<sequence length="227" mass="27160">MSKNTFKELYNSESDNDDFITVKSKKNNKIEETAPCQNENIENNENEEYYVLNKNELEKLGYFKKLYTEWNLWYHHELNNWRVDGYRKIFHVKNIKEFWDLHNNIDCLGGISNQHFFLMRENVLPIWEDSANRNGGSWSIKLNDISNVYNIWLKLAMLMVGENIIKDEKLKQNKLVIGLSINLRNQNTCIIKIWNRDSSLCSIKLLNDDIIKEFGYNIIYKKNMIEY</sequence>
<keyword evidence="2" id="KW-0694">RNA-binding</keyword>
<dbReference type="EMBL" id="MN739835">
    <property type="protein sequence ID" value="QHT73962.1"/>
    <property type="molecule type" value="Genomic_DNA"/>
</dbReference>
<name>A0A6C0H0B7_9ZZZZ</name>
<accession>A0A6C0H0B7</accession>
<dbReference type="AlphaFoldDB" id="A0A6C0H0B7"/>
<dbReference type="PANTHER" id="PTHR11960">
    <property type="entry name" value="EUKARYOTIC TRANSLATION INITIATION FACTOR 4E RELATED"/>
    <property type="match status" value="1"/>
</dbReference>
<proteinExistence type="predicted"/>
<keyword evidence="3" id="KW-0648">Protein biosynthesis</keyword>
<reference evidence="4" key="1">
    <citation type="journal article" date="2020" name="Nature">
        <title>Giant virus diversity and host interactions through global metagenomics.</title>
        <authorList>
            <person name="Schulz F."/>
            <person name="Roux S."/>
            <person name="Paez-Espino D."/>
            <person name="Jungbluth S."/>
            <person name="Walsh D.A."/>
            <person name="Denef V.J."/>
            <person name="McMahon K.D."/>
            <person name="Konstantinidis K.T."/>
            <person name="Eloe-Fadrosh E.A."/>
            <person name="Kyrpides N.C."/>
            <person name="Woyke T."/>
        </authorList>
    </citation>
    <scope>NUCLEOTIDE SEQUENCE</scope>
    <source>
        <strain evidence="4">GVMAG-M-3300023179-4</strain>
    </source>
</reference>
<dbReference type="GO" id="GO:0016281">
    <property type="term" value="C:eukaryotic translation initiation factor 4F complex"/>
    <property type="evidence" value="ECO:0007669"/>
    <property type="project" value="TreeGrafter"/>
</dbReference>
<dbReference type="SUPFAM" id="SSF55418">
    <property type="entry name" value="eIF4e-like"/>
    <property type="match status" value="1"/>
</dbReference>
<organism evidence="4">
    <name type="scientific">viral metagenome</name>
    <dbReference type="NCBI Taxonomy" id="1070528"/>
    <lineage>
        <taxon>unclassified sequences</taxon>
        <taxon>metagenomes</taxon>
        <taxon>organismal metagenomes</taxon>
    </lineage>
</organism>
<dbReference type="InterPro" id="IPR001040">
    <property type="entry name" value="TIF_eIF_4E"/>
</dbReference>